<comment type="caution">
    <text evidence="5">The sequence shown here is derived from an EMBL/GenBank/DDBJ whole genome shotgun (WGS) entry which is preliminary data.</text>
</comment>
<evidence type="ECO:0000313" key="6">
    <source>
        <dbReference type="Proteomes" id="UP000226079"/>
    </source>
</evidence>
<feature type="region of interest" description="Disordered" evidence="3">
    <location>
        <begin position="313"/>
        <end position="337"/>
    </location>
</feature>
<dbReference type="PANTHER" id="PTHR22916">
    <property type="entry name" value="GLYCOSYLTRANSFERASE"/>
    <property type="match status" value="1"/>
</dbReference>
<dbReference type="EMBL" id="PDJC01000001">
    <property type="protein sequence ID" value="PFG17169.1"/>
    <property type="molecule type" value="Genomic_DNA"/>
</dbReference>
<dbReference type="Proteomes" id="UP000226079">
    <property type="component" value="Unassembled WGS sequence"/>
</dbReference>
<keyword evidence="6" id="KW-1185">Reference proteome</keyword>
<dbReference type="RefSeq" id="WP_098460627.1">
    <property type="nucleotide sequence ID" value="NZ_PDJC01000001.1"/>
</dbReference>
<dbReference type="AlphaFoldDB" id="A0A2A9CUD4"/>
<feature type="domain" description="Glycosyltransferase 2-like" evidence="4">
    <location>
        <begin position="6"/>
        <end position="123"/>
    </location>
</feature>
<keyword evidence="2 5" id="KW-0808">Transferase</keyword>
<evidence type="ECO:0000256" key="1">
    <source>
        <dbReference type="ARBA" id="ARBA00022676"/>
    </source>
</evidence>
<dbReference type="OrthoDB" id="2676521at2"/>
<feature type="compositionally biased region" description="Gly residues" evidence="3">
    <location>
        <begin position="327"/>
        <end position="337"/>
    </location>
</feature>
<dbReference type="GO" id="GO:0016757">
    <property type="term" value="F:glycosyltransferase activity"/>
    <property type="evidence" value="ECO:0007669"/>
    <property type="project" value="UniProtKB-KW"/>
</dbReference>
<organism evidence="5 6">
    <name type="scientific">Propionicimonas paludicola</name>
    <dbReference type="NCBI Taxonomy" id="185243"/>
    <lineage>
        <taxon>Bacteria</taxon>
        <taxon>Bacillati</taxon>
        <taxon>Actinomycetota</taxon>
        <taxon>Actinomycetes</taxon>
        <taxon>Propionibacteriales</taxon>
        <taxon>Nocardioidaceae</taxon>
        <taxon>Propionicimonas</taxon>
    </lineage>
</organism>
<evidence type="ECO:0000256" key="2">
    <source>
        <dbReference type="ARBA" id="ARBA00022679"/>
    </source>
</evidence>
<name>A0A2A9CUD4_9ACTN</name>
<gene>
    <name evidence="5" type="ORF">ATK74_1731</name>
</gene>
<dbReference type="Gene3D" id="3.90.550.10">
    <property type="entry name" value="Spore Coat Polysaccharide Biosynthesis Protein SpsA, Chain A"/>
    <property type="match status" value="1"/>
</dbReference>
<evidence type="ECO:0000256" key="3">
    <source>
        <dbReference type="SAM" id="MobiDB-lite"/>
    </source>
</evidence>
<dbReference type="SUPFAM" id="SSF53448">
    <property type="entry name" value="Nucleotide-diphospho-sugar transferases"/>
    <property type="match status" value="1"/>
</dbReference>
<accession>A0A2A9CUD4</accession>
<dbReference type="CDD" id="cd00761">
    <property type="entry name" value="Glyco_tranf_GTA_type"/>
    <property type="match status" value="1"/>
</dbReference>
<reference evidence="5 6" key="1">
    <citation type="submission" date="2017-10" db="EMBL/GenBank/DDBJ databases">
        <title>Sequencing the genomes of 1000 actinobacteria strains.</title>
        <authorList>
            <person name="Klenk H.-P."/>
        </authorList>
    </citation>
    <scope>NUCLEOTIDE SEQUENCE [LARGE SCALE GENOMIC DNA]</scope>
    <source>
        <strain evidence="5 6">DSM 15597</strain>
    </source>
</reference>
<dbReference type="InterPro" id="IPR001173">
    <property type="entry name" value="Glyco_trans_2-like"/>
</dbReference>
<proteinExistence type="predicted"/>
<dbReference type="PANTHER" id="PTHR22916:SF51">
    <property type="entry name" value="GLYCOSYLTRANSFERASE EPSH-RELATED"/>
    <property type="match status" value="1"/>
</dbReference>
<protein>
    <submittedName>
        <fullName evidence="5">Glycosyltransferase involved in cell wall biosynthesis</fullName>
    </submittedName>
</protein>
<keyword evidence="1" id="KW-0328">Glycosyltransferase</keyword>
<dbReference type="Pfam" id="PF00535">
    <property type="entry name" value="Glycos_transf_2"/>
    <property type="match status" value="1"/>
</dbReference>
<sequence length="337" mass="37283">MPTLVSVVVPAWNVAHLLPRCLDSLLAQSHRPLEIIVVDDGSTDGTAAVMQDYHERHPEVHLISQPHRNVGPARNAGLSVARGEYVGFVDADDWVEPEFYAKLVGIAETSGADVVVCGLWFHLGRLRAPFPFLPRASLLSGDRAASLALNPVRMPSFAWNKLYRRALLGEEAPFPAIYYEDIATTPRILARCTSVALTRRSYYHYCMRRDSITGSFAARHAFAVASALNLVRHDLQATGRWEQDQVGYRRLVWLTGAMVSIQILFQPHAVPWRLRLPLLRRFRHRLRTLTGPIPPGRALRVQELSDADVRTTHSAQPHSAAVIVATSGGGDTTPGAS</sequence>
<evidence type="ECO:0000259" key="4">
    <source>
        <dbReference type="Pfam" id="PF00535"/>
    </source>
</evidence>
<dbReference type="InterPro" id="IPR029044">
    <property type="entry name" value="Nucleotide-diphossugar_trans"/>
</dbReference>
<evidence type="ECO:0000313" key="5">
    <source>
        <dbReference type="EMBL" id="PFG17169.1"/>
    </source>
</evidence>